<keyword evidence="2" id="KW-1185">Reference proteome</keyword>
<accession>A0ABT7VQ36</accession>
<proteinExistence type="predicted"/>
<comment type="caution">
    <text evidence="1">The sequence shown here is derived from an EMBL/GenBank/DDBJ whole genome shotgun (WGS) entry which is preliminary data.</text>
</comment>
<gene>
    <name evidence="1" type="ORF">QUF54_00295</name>
</gene>
<dbReference type="Proteomes" id="UP001171945">
    <property type="component" value="Unassembled WGS sequence"/>
</dbReference>
<reference evidence="1" key="1">
    <citation type="submission" date="2023-06" db="EMBL/GenBank/DDBJ databases">
        <title>Uncultivated large filamentous bacteria from sulfidic sediments reveal new species and different genomic features in energy metabolism and defense.</title>
        <authorList>
            <person name="Fonseca A."/>
        </authorList>
    </citation>
    <scope>NUCLEOTIDE SEQUENCE</scope>
    <source>
        <strain evidence="1">HSG4</strain>
    </source>
</reference>
<protein>
    <submittedName>
        <fullName evidence="1">Uncharacterized protein</fullName>
    </submittedName>
</protein>
<name>A0ABT7VQ36_9GAMM</name>
<organism evidence="1 2">
    <name type="scientific">Candidatus Marithioploca araucensis</name>
    <dbReference type="NCBI Taxonomy" id="70273"/>
    <lineage>
        <taxon>Bacteria</taxon>
        <taxon>Pseudomonadati</taxon>
        <taxon>Pseudomonadota</taxon>
        <taxon>Gammaproteobacteria</taxon>
        <taxon>Thiotrichales</taxon>
        <taxon>Thiotrichaceae</taxon>
        <taxon>Candidatus Marithioploca</taxon>
    </lineage>
</organism>
<evidence type="ECO:0000313" key="2">
    <source>
        <dbReference type="Proteomes" id="UP001171945"/>
    </source>
</evidence>
<sequence>MIIVLIREMVGFAIALPTLRLLKDVNRARVDKRQRLRVVNVIL</sequence>
<evidence type="ECO:0000313" key="1">
    <source>
        <dbReference type="EMBL" id="MDM8561775.1"/>
    </source>
</evidence>
<dbReference type="EMBL" id="JAUCGM010000004">
    <property type="protein sequence ID" value="MDM8561775.1"/>
    <property type="molecule type" value="Genomic_DNA"/>
</dbReference>